<proteinExistence type="predicted"/>
<dbReference type="InterPro" id="IPR009409">
    <property type="entry name" value="DUF1059"/>
</dbReference>
<protein>
    <recommendedName>
        <fullName evidence="3">DUF1059 domain-containing protein</fullName>
    </recommendedName>
</protein>
<name>A0ABP8RVH2_9PSEU</name>
<dbReference type="Pfam" id="PF06348">
    <property type="entry name" value="DUF1059"/>
    <property type="match status" value="1"/>
</dbReference>
<evidence type="ECO:0000313" key="2">
    <source>
        <dbReference type="Proteomes" id="UP001501598"/>
    </source>
</evidence>
<comment type="caution">
    <text evidence="1">The sequence shown here is derived from an EMBL/GenBank/DDBJ whole genome shotgun (WGS) entry which is preliminary data.</text>
</comment>
<sequence length="173" mass="18647">MPLSDGEEAAMSRMTIDCRTIPSESGCTMTLTGEPADLMAAAAAHAVAAHGHEDGPELREALEGAMVPATALDLGTGAFVQLIDFRSDRMAEFTAAEDEWLAEIGEARTAVWSVIATDHDDPGRHCELVAFPDHESAMRNSKHPATQRIAERMAAIAGEPAFRDLDVERVRVY</sequence>
<organism evidence="1 2">
    <name type="scientific">Pseudonocardia xishanensis</name>
    <dbReference type="NCBI Taxonomy" id="630995"/>
    <lineage>
        <taxon>Bacteria</taxon>
        <taxon>Bacillati</taxon>
        <taxon>Actinomycetota</taxon>
        <taxon>Actinomycetes</taxon>
        <taxon>Pseudonocardiales</taxon>
        <taxon>Pseudonocardiaceae</taxon>
        <taxon>Pseudonocardia</taxon>
    </lineage>
</organism>
<reference evidence="2" key="1">
    <citation type="journal article" date="2019" name="Int. J. Syst. Evol. Microbiol.">
        <title>The Global Catalogue of Microorganisms (GCM) 10K type strain sequencing project: providing services to taxonomists for standard genome sequencing and annotation.</title>
        <authorList>
            <consortium name="The Broad Institute Genomics Platform"/>
            <consortium name="The Broad Institute Genome Sequencing Center for Infectious Disease"/>
            <person name="Wu L."/>
            <person name="Ma J."/>
        </authorList>
    </citation>
    <scope>NUCLEOTIDE SEQUENCE [LARGE SCALE GENOMIC DNA]</scope>
    <source>
        <strain evidence="2">JCM 17906</strain>
    </source>
</reference>
<gene>
    <name evidence="1" type="ORF">GCM10023175_39550</name>
</gene>
<evidence type="ECO:0000313" key="1">
    <source>
        <dbReference type="EMBL" id="GAA4550088.1"/>
    </source>
</evidence>
<evidence type="ECO:0008006" key="3">
    <source>
        <dbReference type="Google" id="ProtNLM"/>
    </source>
</evidence>
<dbReference type="Proteomes" id="UP001501598">
    <property type="component" value="Unassembled WGS sequence"/>
</dbReference>
<keyword evidence="2" id="KW-1185">Reference proteome</keyword>
<dbReference type="RefSeq" id="WP_345420440.1">
    <property type="nucleotide sequence ID" value="NZ_BAABGT010000053.1"/>
</dbReference>
<dbReference type="EMBL" id="BAABGT010000053">
    <property type="protein sequence ID" value="GAA4550088.1"/>
    <property type="molecule type" value="Genomic_DNA"/>
</dbReference>
<accession>A0ABP8RVH2</accession>